<dbReference type="SUPFAM" id="SSF56954">
    <property type="entry name" value="Outer membrane efflux proteins (OEP)"/>
    <property type="match status" value="1"/>
</dbReference>
<keyword evidence="6" id="KW-0732">Signal</keyword>
<gene>
    <name evidence="7" type="ordered locus">Dhaf_4480</name>
</gene>
<evidence type="ECO:0008006" key="9">
    <source>
        <dbReference type="Google" id="ProtNLM"/>
    </source>
</evidence>
<dbReference type="Proteomes" id="UP000007726">
    <property type="component" value="Chromosome"/>
</dbReference>
<keyword evidence="3" id="KW-0812">Transmembrane</keyword>
<evidence type="ECO:0000256" key="3">
    <source>
        <dbReference type="ARBA" id="ARBA00022692"/>
    </source>
</evidence>
<sequence length="372" mass="42190">MKKALSFMLLVTLLLTSTSTTHVALAAEDSLDIEKAAIQTIQNSQLLKTNGLGIAKLESTYANTKGALKQSLGYIPYTPEPFQIVRSYLLTPKILESNLTQYYNGHAMLTNSVRLSAYRQYADLLKADYAVNIQSELVNSLYEDYKKARIEKEKGMVTEAQLRLAEIAYEQTRYRYLSAQNSKDSAYLTLNHSMGEALDRKYATLQDYNVKPAAQIRTPEEYMSQALANRAEVGNAQSTLELLEEQYRYGQFDIPPDFEFYELEEGQKIAEAKNNLELARINVQQNIVELYGYLESAMKAMEAMQYLAQQGEQNYQAAQIRYANDEITFIDLNNVKIAKTQADINFKNAEIDAWLTQTTMSLACDAGLYSER</sequence>
<organism evidence="7 8">
    <name type="scientific">Desulfitobacterium hafniense (strain DSM 10664 / DCB-2)</name>
    <dbReference type="NCBI Taxonomy" id="272564"/>
    <lineage>
        <taxon>Bacteria</taxon>
        <taxon>Bacillati</taxon>
        <taxon>Bacillota</taxon>
        <taxon>Clostridia</taxon>
        <taxon>Eubacteriales</taxon>
        <taxon>Desulfitobacteriaceae</taxon>
        <taxon>Desulfitobacterium</taxon>
    </lineage>
</organism>
<dbReference type="GO" id="GO:0015562">
    <property type="term" value="F:efflux transmembrane transporter activity"/>
    <property type="evidence" value="ECO:0007669"/>
    <property type="project" value="InterPro"/>
</dbReference>
<evidence type="ECO:0000256" key="1">
    <source>
        <dbReference type="ARBA" id="ARBA00004442"/>
    </source>
</evidence>
<dbReference type="GO" id="GO:0009279">
    <property type="term" value="C:cell outer membrane"/>
    <property type="evidence" value="ECO:0007669"/>
    <property type="project" value="UniProtKB-SubCell"/>
</dbReference>
<evidence type="ECO:0000313" key="7">
    <source>
        <dbReference type="EMBL" id="ACL22481.1"/>
    </source>
</evidence>
<evidence type="ECO:0000313" key="8">
    <source>
        <dbReference type="Proteomes" id="UP000007726"/>
    </source>
</evidence>
<dbReference type="PANTHER" id="PTHR30026">
    <property type="entry name" value="OUTER MEMBRANE PROTEIN TOLC"/>
    <property type="match status" value="1"/>
</dbReference>
<dbReference type="PANTHER" id="PTHR30026:SF20">
    <property type="entry name" value="OUTER MEMBRANE PROTEIN TOLC"/>
    <property type="match status" value="1"/>
</dbReference>
<evidence type="ECO:0000256" key="4">
    <source>
        <dbReference type="ARBA" id="ARBA00023136"/>
    </source>
</evidence>
<dbReference type="EMBL" id="CP001336">
    <property type="protein sequence ID" value="ACL22481.1"/>
    <property type="molecule type" value="Genomic_DNA"/>
</dbReference>
<dbReference type="HOGENOM" id="CLU_054015_0_0_9"/>
<dbReference type="AlphaFoldDB" id="B8FWI3"/>
<evidence type="ECO:0000256" key="2">
    <source>
        <dbReference type="ARBA" id="ARBA00022452"/>
    </source>
</evidence>
<dbReference type="KEGG" id="dhd:Dhaf_4480"/>
<reference evidence="7 8" key="1">
    <citation type="journal article" date="2012" name="BMC Microbiol.">
        <title>Genome sequence of Desulfitobacterium hafniense DCB-2, a Gram-positive anaerobe capable of dehalogenation and metal reduction.</title>
        <authorList>
            <person name="Kim S.H."/>
            <person name="Harzman C."/>
            <person name="Davis J.K."/>
            <person name="Hutcheson R."/>
            <person name="Broderick J.B."/>
            <person name="Marsh T.L."/>
            <person name="Tiedje J.M."/>
        </authorList>
    </citation>
    <scope>NUCLEOTIDE SEQUENCE [LARGE SCALE GENOMIC DNA]</scope>
    <source>
        <strain evidence="8">DSM 10664 / DCB-2</strain>
    </source>
</reference>
<evidence type="ECO:0000256" key="5">
    <source>
        <dbReference type="ARBA" id="ARBA00023237"/>
    </source>
</evidence>
<keyword evidence="2" id="KW-1134">Transmembrane beta strand</keyword>
<proteinExistence type="predicted"/>
<feature type="signal peptide" evidence="6">
    <location>
        <begin position="1"/>
        <end position="26"/>
    </location>
</feature>
<dbReference type="Gene3D" id="1.20.1600.10">
    <property type="entry name" value="Outer membrane efflux proteins (OEP)"/>
    <property type="match status" value="2"/>
</dbReference>
<protein>
    <recommendedName>
        <fullName evidence="9">Outer membrane efflux protein</fullName>
    </recommendedName>
</protein>
<feature type="chain" id="PRO_5002869657" description="Outer membrane efflux protein" evidence="6">
    <location>
        <begin position="27"/>
        <end position="372"/>
    </location>
</feature>
<accession>B8FWI3</accession>
<name>B8FWI3_DESHD</name>
<dbReference type="GO" id="GO:1990281">
    <property type="term" value="C:efflux pump complex"/>
    <property type="evidence" value="ECO:0007669"/>
    <property type="project" value="TreeGrafter"/>
</dbReference>
<comment type="subcellular location">
    <subcellularLocation>
        <location evidence="1">Cell outer membrane</location>
    </subcellularLocation>
</comment>
<evidence type="ECO:0000256" key="6">
    <source>
        <dbReference type="SAM" id="SignalP"/>
    </source>
</evidence>
<dbReference type="InterPro" id="IPR051906">
    <property type="entry name" value="TolC-like"/>
</dbReference>
<dbReference type="RefSeq" id="WP_015945254.1">
    <property type="nucleotide sequence ID" value="NC_011830.1"/>
</dbReference>
<keyword evidence="4" id="KW-0472">Membrane</keyword>
<dbReference type="GO" id="GO:0015288">
    <property type="term" value="F:porin activity"/>
    <property type="evidence" value="ECO:0007669"/>
    <property type="project" value="TreeGrafter"/>
</dbReference>
<keyword evidence="5" id="KW-0998">Cell outer membrane</keyword>